<evidence type="ECO:0000313" key="1">
    <source>
        <dbReference type="EMBL" id="MDR7120874.1"/>
    </source>
</evidence>
<dbReference type="Pfam" id="PF04820">
    <property type="entry name" value="Trp_halogenase"/>
    <property type="match status" value="1"/>
</dbReference>
<accession>A0ABU1VYU2</accession>
<reference evidence="1 2" key="1">
    <citation type="submission" date="2023-07" db="EMBL/GenBank/DDBJ databases">
        <title>Sorghum-associated microbial communities from plants grown in Nebraska, USA.</title>
        <authorList>
            <person name="Schachtman D."/>
        </authorList>
    </citation>
    <scope>NUCLEOTIDE SEQUENCE [LARGE SCALE GENOMIC DNA]</scope>
    <source>
        <strain evidence="1 2">4138</strain>
    </source>
</reference>
<proteinExistence type="predicted"/>
<dbReference type="PIRSF" id="PIRSF011396">
    <property type="entry name" value="Trp_halogenase"/>
    <property type="match status" value="1"/>
</dbReference>
<evidence type="ECO:0000313" key="2">
    <source>
        <dbReference type="Proteomes" id="UP001257909"/>
    </source>
</evidence>
<dbReference type="InterPro" id="IPR050816">
    <property type="entry name" value="Flavin-dep_Halogenase_NPB"/>
</dbReference>
<dbReference type="EMBL" id="JAVDWR010000004">
    <property type="protein sequence ID" value="MDR7120874.1"/>
    <property type="molecule type" value="Genomic_DNA"/>
</dbReference>
<comment type="caution">
    <text evidence="1">The sequence shown here is derived from an EMBL/GenBank/DDBJ whole genome shotgun (WGS) entry which is preliminary data.</text>
</comment>
<dbReference type="Gene3D" id="3.50.50.60">
    <property type="entry name" value="FAD/NAD(P)-binding domain"/>
    <property type="match status" value="1"/>
</dbReference>
<keyword evidence="2" id="KW-1185">Reference proteome</keyword>
<protein>
    <submittedName>
        <fullName evidence="1">Flavin-dependent dehydrogenase</fullName>
    </submittedName>
</protein>
<dbReference type="InterPro" id="IPR006905">
    <property type="entry name" value="Flavin_halogenase"/>
</dbReference>
<dbReference type="RefSeq" id="WP_310276982.1">
    <property type="nucleotide sequence ID" value="NZ_JAVDWR010000004.1"/>
</dbReference>
<sequence>MQTEAIRSVLVVGGGTAGWLTAANLAQSFHSAGQGAIRVTLIESPDIPTIGVGEGTWPTMRATLQKLGIKEEDFLRSCNATFKQGTKFVNWQHSELPASYHHLFTSVSDPTQFNLAPYWLQGSAGDAIPYASAVSAQGVIAELGLAPKKITNKAYEGVLNYAYHLDAGKFAELLKNHAQQKLGVQFISANVLDVSLATDGSIAAIVTDRAGTQQADFYVDCTGFQSVLLGKAMGVGFCSVADTLLTDHAVTIQVPHPAPDSPVNACTHSTAQAAGWIWDIGLTNRRGVGYVYSSDYVSHDEAEQCLRRYIGPAADALAARKLAMQVGYREKFWHKNCVAIGLSAAFVEPLEASAIFLIEAAANMLADQLPALKQNLPLAEHKFNTSFLFRWQKTIDFIKLHYALSGRTEPFWQAARAKQLIPQSLQDVLQSWQTQPVSAYDFAHVYEPFPMESYQYVLYGMGFKQQLADPQRYRQGDKAAMYFQRVQQLTKQLQQELPAQRELLAKIYQYGFSAL</sequence>
<dbReference type="PANTHER" id="PTHR43747">
    <property type="entry name" value="FAD-BINDING PROTEIN"/>
    <property type="match status" value="1"/>
</dbReference>
<gene>
    <name evidence="1" type="ORF">J2W69_001812</name>
</gene>
<dbReference type="InterPro" id="IPR033856">
    <property type="entry name" value="Trp_halogen"/>
</dbReference>
<dbReference type="Proteomes" id="UP001257909">
    <property type="component" value="Unassembled WGS sequence"/>
</dbReference>
<dbReference type="SUPFAM" id="SSF51905">
    <property type="entry name" value="FAD/NAD(P)-binding domain"/>
    <property type="match status" value="1"/>
</dbReference>
<dbReference type="PANTHER" id="PTHR43747:SF4">
    <property type="entry name" value="FLAVIN-DEPENDENT TRYPTOPHAN HALOGENASE"/>
    <property type="match status" value="1"/>
</dbReference>
<dbReference type="InterPro" id="IPR036188">
    <property type="entry name" value="FAD/NAD-bd_sf"/>
</dbReference>
<name>A0ABU1VYU2_9GAMM</name>
<organism evidence="1 2">
    <name type="scientific">Rheinheimera soli</name>
    <dbReference type="NCBI Taxonomy" id="443616"/>
    <lineage>
        <taxon>Bacteria</taxon>
        <taxon>Pseudomonadati</taxon>
        <taxon>Pseudomonadota</taxon>
        <taxon>Gammaproteobacteria</taxon>
        <taxon>Chromatiales</taxon>
        <taxon>Chromatiaceae</taxon>
        <taxon>Rheinheimera</taxon>
    </lineage>
</organism>